<dbReference type="PANTHER" id="PTHR24030">
    <property type="entry name" value="PROTEIN CMSS1"/>
    <property type="match status" value="1"/>
</dbReference>
<protein>
    <recommendedName>
        <fullName evidence="4">Protein CMSS1</fullName>
    </recommendedName>
</protein>
<dbReference type="HOGENOM" id="CLU_057568_2_0_1"/>
<gene>
    <name evidence="2" type="ORF">LOTGIDRAFT_210347</name>
</gene>
<feature type="non-terminal residue" evidence="2">
    <location>
        <position position="1"/>
    </location>
</feature>
<dbReference type="InterPro" id="IPR032704">
    <property type="entry name" value="Cms1"/>
</dbReference>
<dbReference type="InterPro" id="IPR027417">
    <property type="entry name" value="P-loop_NTPase"/>
</dbReference>
<dbReference type="AlphaFoldDB" id="V4A310"/>
<keyword evidence="3" id="KW-1185">Reference proteome</keyword>
<dbReference type="KEGG" id="lgi:LOTGIDRAFT_210347"/>
<dbReference type="Proteomes" id="UP000030746">
    <property type="component" value="Unassembled WGS sequence"/>
</dbReference>
<feature type="compositionally biased region" description="Acidic residues" evidence="1">
    <location>
        <begin position="1"/>
        <end position="24"/>
    </location>
</feature>
<dbReference type="GO" id="GO:0030686">
    <property type="term" value="C:90S preribosome"/>
    <property type="evidence" value="ECO:0007669"/>
    <property type="project" value="TreeGrafter"/>
</dbReference>
<dbReference type="PANTHER" id="PTHR24030:SF0">
    <property type="entry name" value="PROTEIN CMSS1"/>
    <property type="match status" value="1"/>
</dbReference>
<dbReference type="Pfam" id="PF14617">
    <property type="entry name" value="CMS1"/>
    <property type="match status" value="1"/>
</dbReference>
<evidence type="ECO:0008006" key="4">
    <source>
        <dbReference type="Google" id="ProtNLM"/>
    </source>
</evidence>
<evidence type="ECO:0000313" key="2">
    <source>
        <dbReference type="EMBL" id="ESO89315.1"/>
    </source>
</evidence>
<dbReference type="GeneID" id="20246204"/>
<dbReference type="CTD" id="20246204"/>
<dbReference type="SUPFAM" id="SSF52540">
    <property type="entry name" value="P-loop containing nucleoside triphosphate hydrolases"/>
    <property type="match status" value="1"/>
</dbReference>
<feature type="compositionally biased region" description="Basic residues" evidence="1">
    <location>
        <begin position="64"/>
        <end position="73"/>
    </location>
</feature>
<evidence type="ECO:0000313" key="3">
    <source>
        <dbReference type="Proteomes" id="UP000030746"/>
    </source>
</evidence>
<feature type="region of interest" description="Disordered" evidence="1">
    <location>
        <begin position="1"/>
        <end position="82"/>
    </location>
</feature>
<dbReference type="RefSeq" id="XP_009060343.1">
    <property type="nucleotide sequence ID" value="XM_009062095.1"/>
</dbReference>
<dbReference type="OrthoDB" id="1929311at2759"/>
<evidence type="ECO:0000256" key="1">
    <source>
        <dbReference type="SAM" id="MobiDB-lite"/>
    </source>
</evidence>
<dbReference type="GO" id="GO:0005634">
    <property type="term" value="C:nucleus"/>
    <property type="evidence" value="ECO:0007669"/>
    <property type="project" value="TreeGrafter"/>
</dbReference>
<dbReference type="OMA" id="MVDLLQF"/>
<reference evidence="2 3" key="1">
    <citation type="journal article" date="2013" name="Nature">
        <title>Insights into bilaterian evolution from three spiralian genomes.</title>
        <authorList>
            <person name="Simakov O."/>
            <person name="Marletaz F."/>
            <person name="Cho S.J."/>
            <person name="Edsinger-Gonzales E."/>
            <person name="Havlak P."/>
            <person name="Hellsten U."/>
            <person name="Kuo D.H."/>
            <person name="Larsson T."/>
            <person name="Lv J."/>
            <person name="Arendt D."/>
            <person name="Savage R."/>
            <person name="Osoegawa K."/>
            <person name="de Jong P."/>
            <person name="Grimwood J."/>
            <person name="Chapman J.A."/>
            <person name="Shapiro H."/>
            <person name="Aerts A."/>
            <person name="Otillar R.P."/>
            <person name="Terry A.Y."/>
            <person name="Boore J.L."/>
            <person name="Grigoriev I.V."/>
            <person name="Lindberg D.R."/>
            <person name="Seaver E.C."/>
            <person name="Weisblat D.A."/>
            <person name="Putnam N.H."/>
            <person name="Rokhsar D.S."/>
        </authorList>
    </citation>
    <scope>NUCLEOTIDE SEQUENCE [LARGE SCALE GENOMIC DNA]</scope>
</reference>
<accession>V4A310</accession>
<dbReference type="STRING" id="225164.V4A310"/>
<proteinExistence type="predicted"/>
<dbReference type="EMBL" id="KB202619">
    <property type="protein sequence ID" value="ESO89315.1"/>
    <property type="molecule type" value="Genomic_DNA"/>
</dbReference>
<name>V4A310_LOTGI</name>
<sequence>MADDLDDDFYISEPVVADEGEGDSGNDINDKVSEDENQTVSEITSLPIKRPSSHISPVDDQPPKKKKKRKRKRITEELAKNKPTNAKKDDLFNFVHSNFDGKLSSVEWDDLKLNTDKDVFESNQKGKPPSEYCQEILPKWEKMLQTPLKAGSPLVIVLTASAIRAVELNRDLNDFKTKKCKTAKLFGKHLKVSEQQQYLSKNICHVAVGTPLRVLNLIKSESLKLNKLVAVILDWNKRDVKSKRMIDIPEVKQALLDLLKGGLVSAVHNSQSKFAIL</sequence>
<dbReference type="Gene3D" id="3.40.50.300">
    <property type="entry name" value="P-loop containing nucleotide triphosphate hydrolases"/>
    <property type="match status" value="1"/>
</dbReference>
<organism evidence="2 3">
    <name type="scientific">Lottia gigantea</name>
    <name type="common">Giant owl limpet</name>
    <dbReference type="NCBI Taxonomy" id="225164"/>
    <lineage>
        <taxon>Eukaryota</taxon>
        <taxon>Metazoa</taxon>
        <taxon>Spiralia</taxon>
        <taxon>Lophotrochozoa</taxon>
        <taxon>Mollusca</taxon>
        <taxon>Gastropoda</taxon>
        <taxon>Patellogastropoda</taxon>
        <taxon>Lottioidea</taxon>
        <taxon>Lottiidae</taxon>
        <taxon>Lottia</taxon>
    </lineage>
</organism>